<evidence type="ECO:0000256" key="2">
    <source>
        <dbReference type="ARBA" id="ARBA00023043"/>
    </source>
</evidence>
<evidence type="ECO:0000256" key="1">
    <source>
        <dbReference type="ARBA" id="ARBA00022737"/>
    </source>
</evidence>
<dbReference type="InterPro" id="IPR050889">
    <property type="entry name" value="Dendritic_Spine_Reg/Scaffold"/>
</dbReference>
<dbReference type="AlphaFoldDB" id="X6MNM5"/>
<dbReference type="Pfam" id="PF00023">
    <property type="entry name" value="Ank"/>
    <property type="match status" value="2"/>
</dbReference>
<feature type="repeat" description="ANK" evidence="3">
    <location>
        <begin position="126"/>
        <end position="158"/>
    </location>
</feature>
<evidence type="ECO:0000313" key="5">
    <source>
        <dbReference type="Proteomes" id="UP000023152"/>
    </source>
</evidence>
<proteinExistence type="predicted"/>
<reference evidence="4 5" key="1">
    <citation type="journal article" date="2013" name="Curr. Biol.">
        <title>The Genome of the Foraminiferan Reticulomyxa filosa.</title>
        <authorList>
            <person name="Glockner G."/>
            <person name="Hulsmann N."/>
            <person name="Schleicher M."/>
            <person name="Noegel A.A."/>
            <person name="Eichinger L."/>
            <person name="Gallinger C."/>
            <person name="Pawlowski J."/>
            <person name="Sierra R."/>
            <person name="Euteneuer U."/>
            <person name="Pillet L."/>
            <person name="Moustafa A."/>
            <person name="Platzer M."/>
            <person name="Groth M."/>
            <person name="Szafranski K."/>
            <person name="Schliwa M."/>
        </authorList>
    </citation>
    <scope>NUCLEOTIDE SEQUENCE [LARGE SCALE GENOMIC DNA]</scope>
</reference>
<dbReference type="PRINTS" id="PR01415">
    <property type="entry name" value="ANKYRIN"/>
</dbReference>
<evidence type="ECO:0000256" key="3">
    <source>
        <dbReference type="PROSITE-ProRule" id="PRU00023"/>
    </source>
</evidence>
<feature type="repeat" description="ANK" evidence="3">
    <location>
        <begin position="260"/>
        <end position="292"/>
    </location>
</feature>
<dbReference type="Pfam" id="PF12796">
    <property type="entry name" value="Ank_2"/>
    <property type="match status" value="2"/>
</dbReference>
<dbReference type="SMART" id="SM00248">
    <property type="entry name" value="ANK"/>
    <property type="match status" value="7"/>
</dbReference>
<keyword evidence="2 3" id="KW-0040">ANK repeat</keyword>
<feature type="repeat" description="ANK" evidence="3">
    <location>
        <begin position="192"/>
        <end position="224"/>
    </location>
</feature>
<gene>
    <name evidence="4" type="ORF">RFI_22334</name>
</gene>
<keyword evidence="1" id="KW-0677">Repeat</keyword>
<dbReference type="PANTHER" id="PTHR24166:SF48">
    <property type="entry name" value="PROTEIN VAPYRIN"/>
    <property type="match status" value="1"/>
</dbReference>
<evidence type="ECO:0000313" key="4">
    <source>
        <dbReference type="EMBL" id="ETO15032.1"/>
    </source>
</evidence>
<dbReference type="PANTHER" id="PTHR24166">
    <property type="entry name" value="ROLLING PEBBLES, ISOFORM B"/>
    <property type="match status" value="1"/>
</dbReference>
<dbReference type="InterPro" id="IPR002110">
    <property type="entry name" value="Ankyrin_rpt"/>
</dbReference>
<feature type="repeat" description="ANK" evidence="3">
    <location>
        <begin position="92"/>
        <end position="116"/>
    </location>
</feature>
<dbReference type="PROSITE" id="PS50088">
    <property type="entry name" value="ANK_REPEAT"/>
    <property type="match status" value="5"/>
</dbReference>
<feature type="repeat" description="ANK" evidence="3">
    <location>
        <begin position="159"/>
        <end position="191"/>
    </location>
</feature>
<dbReference type="InterPro" id="IPR036770">
    <property type="entry name" value="Ankyrin_rpt-contain_sf"/>
</dbReference>
<comment type="caution">
    <text evidence="4">The sequence shown here is derived from an EMBL/GenBank/DDBJ whole genome shotgun (WGS) entry which is preliminary data.</text>
</comment>
<name>X6MNM5_RETFI</name>
<dbReference type="EMBL" id="ASPP01019533">
    <property type="protein sequence ID" value="ETO15032.1"/>
    <property type="molecule type" value="Genomic_DNA"/>
</dbReference>
<keyword evidence="5" id="KW-1185">Reference proteome</keyword>
<sequence length="357" mass="38255">MDEGSSRTLNDVSGFEYLTSDDENDAANDVEFDESVDVDGHKVAELLEVIVSRSIRVDSRLLLLAVRRDWPHVILSLGHAKTPVDMNVRGKDGITPLMLAAREGRLACLQALLQSGKVDIDAADDAQRTAVMHAAYRGQLHCVQKLLKMGASIDVETVDGTTLLMASCYGGLAPVAQLLLNNGAEVDAANANGFTALLFAASEGSQECVNVLLQAGANINIASQGLLTTLMAASSGGLPDFVVYLLTHGRKKDLESKDENGWTALMHAAVAGEDQCAAILLKAGADINVIGTDGFALLSVAVVGNLVWLVRHILEHGDRRLFNHKDSHLMSPVHEACSTGNDQCLKVTLFYYYICNI</sequence>
<dbReference type="OMA" id="HTAAWNN"/>
<dbReference type="Proteomes" id="UP000023152">
    <property type="component" value="Unassembled WGS sequence"/>
</dbReference>
<organism evidence="4 5">
    <name type="scientific">Reticulomyxa filosa</name>
    <dbReference type="NCBI Taxonomy" id="46433"/>
    <lineage>
        <taxon>Eukaryota</taxon>
        <taxon>Sar</taxon>
        <taxon>Rhizaria</taxon>
        <taxon>Retaria</taxon>
        <taxon>Foraminifera</taxon>
        <taxon>Monothalamids</taxon>
        <taxon>Reticulomyxidae</taxon>
        <taxon>Reticulomyxa</taxon>
    </lineage>
</organism>
<dbReference type="PROSITE" id="PS50297">
    <property type="entry name" value="ANK_REP_REGION"/>
    <property type="match status" value="4"/>
</dbReference>
<accession>X6MNM5</accession>
<dbReference type="Gene3D" id="1.25.40.20">
    <property type="entry name" value="Ankyrin repeat-containing domain"/>
    <property type="match status" value="2"/>
</dbReference>
<dbReference type="SUPFAM" id="SSF48403">
    <property type="entry name" value="Ankyrin repeat"/>
    <property type="match status" value="1"/>
</dbReference>
<protein>
    <submittedName>
        <fullName evidence="4">Ankyrin repeat protein</fullName>
    </submittedName>
</protein>
<dbReference type="OrthoDB" id="7464126at2759"/>